<evidence type="ECO:0000256" key="2">
    <source>
        <dbReference type="ARBA" id="ARBA00022553"/>
    </source>
</evidence>
<dbReference type="InterPro" id="IPR013120">
    <property type="entry name" value="FAR_NAD-bd"/>
</dbReference>
<dbReference type="Gene3D" id="1.10.1200.10">
    <property type="entry name" value="ACP-like"/>
    <property type="match status" value="1"/>
</dbReference>
<comment type="caution">
    <text evidence="6">The sequence shown here is derived from an EMBL/GenBank/DDBJ whole genome shotgun (WGS) entry which is preliminary data.</text>
</comment>
<dbReference type="Pfam" id="PF00550">
    <property type="entry name" value="PP-binding"/>
    <property type="match status" value="1"/>
</dbReference>
<organism evidence="6 7">
    <name type="scientific">Purpureocillium lilacinum</name>
    <name type="common">Paecilomyces lilacinus</name>
    <dbReference type="NCBI Taxonomy" id="33203"/>
    <lineage>
        <taxon>Eukaryota</taxon>
        <taxon>Fungi</taxon>
        <taxon>Dikarya</taxon>
        <taxon>Ascomycota</taxon>
        <taxon>Pezizomycotina</taxon>
        <taxon>Sordariomycetes</taxon>
        <taxon>Hypocreomycetidae</taxon>
        <taxon>Hypocreales</taxon>
        <taxon>Ophiocordycipitaceae</taxon>
        <taxon>Purpureocillium</taxon>
    </lineage>
</organism>
<keyword evidence="2" id="KW-0597">Phosphoprotein</keyword>
<dbReference type="Gene3D" id="3.40.50.980">
    <property type="match status" value="2"/>
</dbReference>
<dbReference type="InterPro" id="IPR036736">
    <property type="entry name" value="ACP-like_sf"/>
</dbReference>
<reference evidence="6 7" key="1">
    <citation type="journal article" date="2016" name="Front. Microbiol.">
        <title>Genome and transcriptome sequences reveal the specific parasitism of the nematophagous Purpureocillium lilacinum 36-1.</title>
        <authorList>
            <person name="Xie J."/>
            <person name="Li S."/>
            <person name="Mo C."/>
            <person name="Xiao X."/>
            <person name="Peng D."/>
            <person name="Wang G."/>
            <person name="Xiao Y."/>
        </authorList>
    </citation>
    <scope>NUCLEOTIDE SEQUENCE [LARGE SCALE GENOMIC DNA]</scope>
    <source>
        <strain evidence="6 7">36-1</strain>
    </source>
</reference>
<dbReference type="InterPro" id="IPR009081">
    <property type="entry name" value="PP-bd_ACP"/>
</dbReference>
<accession>A0A2U3EBB4</accession>
<dbReference type="PANTHER" id="PTHR44845">
    <property type="entry name" value="CARRIER DOMAIN-CONTAINING PROTEIN"/>
    <property type="match status" value="1"/>
</dbReference>
<evidence type="ECO:0000259" key="5">
    <source>
        <dbReference type="PROSITE" id="PS50075"/>
    </source>
</evidence>
<dbReference type="Gene3D" id="2.30.38.10">
    <property type="entry name" value="Luciferase, Domain 3"/>
    <property type="match status" value="1"/>
</dbReference>
<name>A0A2U3EBB4_PURLI</name>
<gene>
    <name evidence="6" type="ORF">PCL_11893</name>
</gene>
<dbReference type="Pfam" id="PF00501">
    <property type="entry name" value="AMP-binding"/>
    <property type="match status" value="1"/>
</dbReference>
<dbReference type="SUPFAM" id="SSF47336">
    <property type="entry name" value="ACP-like"/>
    <property type="match status" value="1"/>
</dbReference>
<proteinExistence type="inferred from homology"/>
<dbReference type="InterPro" id="IPR010080">
    <property type="entry name" value="Thioester_reductase-like_dom"/>
</dbReference>
<dbReference type="PROSITE" id="PS00455">
    <property type="entry name" value="AMP_BINDING"/>
    <property type="match status" value="1"/>
</dbReference>
<dbReference type="InterPro" id="IPR020845">
    <property type="entry name" value="AMP-binding_CS"/>
</dbReference>
<comment type="similarity">
    <text evidence="4">Belongs to the NRP synthetase family.</text>
</comment>
<dbReference type="EMBL" id="LCWV01000007">
    <property type="protein sequence ID" value="PWI71799.1"/>
    <property type="molecule type" value="Genomic_DNA"/>
</dbReference>
<evidence type="ECO:0000256" key="1">
    <source>
        <dbReference type="ARBA" id="ARBA00022450"/>
    </source>
</evidence>
<dbReference type="Gene3D" id="3.30.300.30">
    <property type="match status" value="1"/>
</dbReference>
<evidence type="ECO:0000256" key="4">
    <source>
        <dbReference type="ARBA" id="ARBA00029454"/>
    </source>
</evidence>
<evidence type="ECO:0000313" key="7">
    <source>
        <dbReference type="Proteomes" id="UP000245956"/>
    </source>
</evidence>
<sequence>MDYSFLSESGGADIGQFIAGNASRLGSKTAIVDKQLLISYSELDLAAKALALELLRHGIMPEYPVGILTGFGAHHIVAQLAVVYAGATCVPLDPIRPDRDLELQLQLAKSRLLITDESCHGRGLSAHKIPVVVSRDPADGEKGVPGLPRTLPSDFRSHILFTSGTTGKPKGVQIHARGIMRLARDETCKPDSSEEVIGHLNNTCFDLSLVDTWVALLHGATITILDRQEALSPDIFARTLKERQVTYLLIPAALFRVIAAACPMAFSECKTLILGAEAPDMNSCKVVLENGPPGRLINGYGPTESCILALAHVITLDDVAKGFLPIGKPINQTVSYVLDESLRRVAGKNTGELYLGGQGLSRGYLDNPEATQKAFIPVSGLTCSGDAISLYRTGDLAYTDDANNVVWLGRKDREVKIRGYRINLDVIETELYLTGLIKTVAAVRAEPLGSNAPLLVACITYASPESSNDALLAEARARLPSYMVPQLVQFEKMPLTPNGKVNRKEAHKLLMAMLHDPQSRDVRDEPRAVLDLTASEKVLRVLWSRSLFTVPEEHIRLESDFFTLGATSLHVASLIAGIRAELDISLPVRQIYEHSTLHALASLLDRKKSEHAADDLDKIKDVLRNDAETLWRDIPIPKGPPVDWLSTGEGKVFLTGATGFVGAYLLFELIQSPEVRAVRCLVRAKTPRSAFKKLSQNFHKYRLPNLSEELMSKIVVVPGDLSQARLGLSEAEYHELATWTSIIYHLAAQVNYNEPYTATRDANISGTLNILRLAVCSRSKPLHYTSSIAAFGPTGLIREQVKELSEDDPLTPYLETTIPYEMGYGQSQWVSDEVVSHLMRRGFPAAVYRLGVVLCNSGDGVGNPDDFASRLLADCLRLGIYPSLPNQRKELLPVDYVASAMRLISLRNDNLGKAYHITPDAQSSIDMNELFRLAAKLCHVDLVGLPYAEWVERLRRADQSGANLLLKPLLPMLEERVYGERARWELYEGMARFKNDNTAAALKKAEGYEGLRPAAIDANDLRKYFHFLLGVD</sequence>
<dbReference type="CDD" id="cd05235">
    <property type="entry name" value="SDR_e1"/>
    <property type="match status" value="1"/>
</dbReference>
<feature type="domain" description="Carrier" evidence="5">
    <location>
        <begin position="530"/>
        <end position="608"/>
    </location>
</feature>
<dbReference type="InterPro" id="IPR000873">
    <property type="entry name" value="AMP-dep_synth/lig_dom"/>
</dbReference>
<dbReference type="Proteomes" id="UP000245956">
    <property type="component" value="Unassembled WGS sequence"/>
</dbReference>
<dbReference type="GO" id="GO:0031177">
    <property type="term" value="F:phosphopantetheine binding"/>
    <property type="evidence" value="ECO:0007669"/>
    <property type="project" value="InterPro"/>
</dbReference>
<keyword evidence="1" id="KW-0596">Phosphopantetheine</keyword>
<protein>
    <submittedName>
        <fullName evidence="6">Gramicidin S synthetase 1</fullName>
    </submittedName>
</protein>
<dbReference type="AlphaFoldDB" id="A0A2U3EBB4"/>
<evidence type="ECO:0000313" key="6">
    <source>
        <dbReference type="EMBL" id="PWI71799.1"/>
    </source>
</evidence>
<dbReference type="CDD" id="cd05930">
    <property type="entry name" value="A_NRPS"/>
    <property type="match status" value="1"/>
</dbReference>
<dbReference type="InterPro" id="IPR036291">
    <property type="entry name" value="NAD(P)-bd_dom_sf"/>
</dbReference>
<dbReference type="Pfam" id="PF07993">
    <property type="entry name" value="NAD_binding_4"/>
    <property type="match status" value="1"/>
</dbReference>
<dbReference type="SUPFAM" id="SSF51735">
    <property type="entry name" value="NAD(P)-binding Rossmann-fold domains"/>
    <property type="match status" value="1"/>
</dbReference>
<dbReference type="SUPFAM" id="SSF56801">
    <property type="entry name" value="Acetyl-CoA synthetase-like"/>
    <property type="match status" value="1"/>
</dbReference>
<dbReference type="InterPro" id="IPR045851">
    <property type="entry name" value="AMP-bd_C_sf"/>
</dbReference>
<evidence type="ECO:0000256" key="3">
    <source>
        <dbReference type="ARBA" id="ARBA00022598"/>
    </source>
</evidence>
<keyword evidence="3" id="KW-0436">Ligase</keyword>
<dbReference type="PROSITE" id="PS50075">
    <property type="entry name" value="CARRIER"/>
    <property type="match status" value="1"/>
</dbReference>
<dbReference type="GO" id="GO:0016874">
    <property type="term" value="F:ligase activity"/>
    <property type="evidence" value="ECO:0007669"/>
    <property type="project" value="UniProtKB-KW"/>
</dbReference>
<dbReference type="Gene3D" id="3.40.50.720">
    <property type="entry name" value="NAD(P)-binding Rossmann-like Domain"/>
    <property type="match status" value="1"/>
</dbReference>
<dbReference type="PANTHER" id="PTHR44845:SF6">
    <property type="entry name" value="BETA-ALANINE-ACTIVATING ENZYME"/>
    <property type="match status" value="1"/>
</dbReference>
<dbReference type="SMART" id="SM00823">
    <property type="entry name" value="PKS_PP"/>
    <property type="match status" value="1"/>
</dbReference>
<dbReference type="NCBIfam" id="TIGR01746">
    <property type="entry name" value="Thioester-redct"/>
    <property type="match status" value="1"/>
</dbReference>
<dbReference type="InterPro" id="IPR020806">
    <property type="entry name" value="PKS_PP-bd"/>
</dbReference>